<protein>
    <submittedName>
        <fullName evidence="2">Type II TA system antitoxin MqsA family protein</fullName>
    </submittedName>
</protein>
<dbReference type="NCBIfam" id="TIGR03831">
    <property type="entry name" value="YgiT_finger"/>
    <property type="match status" value="1"/>
</dbReference>
<dbReference type="CDD" id="cd00093">
    <property type="entry name" value="HTH_XRE"/>
    <property type="match status" value="1"/>
</dbReference>
<accession>A0ABZ1BNP7</accession>
<gene>
    <name evidence="2" type="ORF">VLY81_09885</name>
</gene>
<dbReference type="InterPro" id="IPR022453">
    <property type="entry name" value="Znf_MqsA-type"/>
</dbReference>
<dbReference type="PROSITE" id="PS50943">
    <property type="entry name" value="HTH_CROC1"/>
    <property type="match status" value="1"/>
</dbReference>
<evidence type="ECO:0000259" key="1">
    <source>
        <dbReference type="PROSITE" id="PS50943"/>
    </source>
</evidence>
<dbReference type="RefSeq" id="WP_324667992.1">
    <property type="nucleotide sequence ID" value="NZ_CP141614.1"/>
</dbReference>
<reference evidence="3" key="1">
    <citation type="submission" date="2023-12" db="EMBL/GenBank/DDBJ databases">
        <title>Novel isolates from deep terrestrial aquifers shed light on the physiology and ecology of the class Limnochordia.</title>
        <authorList>
            <person name="Karnachuk O.V."/>
            <person name="Lukina A.P."/>
            <person name="Avakyan M.R."/>
            <person name="Kadnikov V."/>
            <person name="Begmatov S."/>
            <person name="Beletsky A.V."/>
            <person name="Mardanov A.V."/>
            <person name="Ravin N.V."/>
        </authorList>
    </citation>
    <scope>NUCLEOTIDE SEQUENCE [LARGE SCALE GENOMIC DNA]</scope>
    <source>
        <strain evidence="3">LN</strain>
    </source>
</reference>
<evidence type="ECO:0000313" key="2">
    <source>
        <dbReference type="EMBL" id="WRP13747.1"/>
    </source>
</evidence>
<sequence length="343" mass="39057">MTGYCPNCDDTRQLRTERRREAYVVRGEPIEVEAEVLICGTCGETVFDPERDERTLLRAYNVYRERKGLLKPDEIRRLRERYGLSQRSLARLLGWGLVTIQRYERGALQDKSHDDLLRALEDPNFVLELLDRQGDRLPERVRQVARSAALGAAASTYPVKLAREVERAISVDYRRRPELHGLRAFDLGRVEQLIVYLARRCPAPFKTKIAKLLWLADFGHFRLQRVSITGLAYARCPYGPAPDHFASVMAALEELGTVRVVEGVAGPYQGEVVEALEEESLEEFTEAERRTIDWVVARFGRMAAAELSRLSHEEPAWAERTDGELIPYAEADGIRMLDGLETG</sequence>
<dbReference type="InterPro" id="IPR001387">
    <property type="entry name" value="Cro/C1-type_HTH"/>
</dbReference>
<dbReference type="EMBL" id="CP141614">
    <property type="protein sequence ID" value="WRP13747.1"/>
    <property type="molecule type" value="Genomic_DNA"/>
</dbReference>
<dbReference type="Gene3D" id="1.10.260.40">
    <property type="entry name" value="lambda repressor-like DNA-binding domains"/>
    <property type="match status" value="1"/>
</dbReference>
<dbReference type="InterPro" id="IPR032758">
    <property type="entry name" value="MqsA/HigA-2"/>
</dbReference>
<dbReference type="Gene3D" id="3.10.20.860">
    <property type="match status" value="1"/>
</dbReference>
<dbReference type="InterPro" id="IPR025272">
    <property type="entry name" value="SocA_Panacea"/>
</dbReference>
<dbReference type="SUPFAM" id="SSF47413">
    <property type="entry name" value="lambda repressor-like DNA-binding domains"/>
    <property type="match status" value="1"/>
</dbReference>
<keyword evidence="3" id="KW-1185">Reference proteome</keyword>
<dbReference type="InterPro" id="IPR022452">
    <property type="entry name" value="MqsA"/>
</dbReference>
<dbReference type="Pfam" id="PF13274">
    <property type="entry name" value="SocA_Panacea"/>
    <property type="match status" value="1"/>
</dbReference>
<organism evidence="2 3">
    <name type="scientific">Geochorda subterranea</name>
    <dbReference type="NCBI Taxonomy" id="3109564"/>
    <lineage>
        <taxon>Bacteria</taxon>
        <taxon>Bacillati</taxon>
        <taxon>Bacillota</taxon>
        <taxon>Limnochordia</taxon>
        <taxon>Limnochordales</taxon>
        <taxon>Geochordaceae</taxon>
        <taxon>Geochorda</taxon>
    </lineage>
</organism>
<proteinExistence type="predicted"/>
<dbReference type="InterPro" id="IPR010982">
    <property type="entry name" value="Lambda_DNA-bd_dom_sf"/>
</dbReference>
<name>A0ABZ1BNP7_9FIRM</name>
<feature type="domain" description="HTH cro/C1-type" evidence="1">
    <location>
        <begin position="75"/>
        <end position="106"/>
    </location>
</feature>
<dbReference type="Pfam" id="PF15731">
    <property type="entry name" value="MqsA_antitoxin"/>
    <property type="match status" value="1"/>
</dbReference>
<dbReference type="NCBIfam" id="TIGR03830">
    <property type="entry name" value="CxxCG_CxxCG_HTH"/>
    <property type="match status" value="1"/>
</dbReference>
<dbReference type="Proteomes" id="UP001333102">
    <property type="component" value="Chromosome"/>
</dbReference>
<evidence type="ECO:0000313" key="3">
    <source>
        <dbReference type="Proteomes" id="UP001333102"/>
    </source>
</evidence>